<evidence type="ECO:0000313" key="2">
    <source>
        <dbReference type="EMBL" id="PTQ28575.1"/>
    </source>
</evidence>
<organism evidence="2 3">
    <name type="scientific">Marchantia polymorpha</name>
    <name type="common">Common liverwort</name>
    <name type="synonym">Marchantia aquatica</name>
    <dbReference type="NCBI Taxonomy" id="3197"/>
    <lineage>
        <taxon>Eukaryota</taxon>
        <taxon>Viridiplantae</taxon>
        <taxon>Streptophyta</taxon>
        <taxon>Embryophyta</taxon>
        <taxon>Marchantiophyta</taxon>
        <taxon>Marchantiopsida</taxon>
        <taxon>Marchantiidae</taxon>
        <taxon>Marchantiales</taxon>
        <taxon>Marchantiaceae</taxon>
        <taxon>Marchantia</taxon>
    </lineage>
</organism>
<evidence type="ECO:0000313" key="3">
    <source>
        <dbReference type="Proteomes" id="UP000244005"/>
    </source>
</evidence>
<proteinExistence type="predicted"/>
<dbReference type="Proteomes" id="UP000244005">
    <property type="component" value="Unassembled WGS sequence"/>
</dbReference>
<accession>A0A2R6W3Y8</accession>
<dbReference type="OrthoDB" id="10321001at2759"/>
<name>A0A2R6W3Y8_MARPO</name>
<gene>
    <name evidence="2" type="ORF">MARPO_0160s0025</name>
</gene>
<dbReference type="AlphaFoldDB" id="A0A2R6W3Y8"/>
<dbReference type="Gramene" id="Mp3g21300.1">
    <property type="protein sequence ID" value="Mp3g21300.1.cds"/>
    <property type="gene ID" value="Mp3g21300"/>
</dbReference>
<feature type="region of interest" description="Disordered" evidence="1">
    <location>
        <begin position="364"/>
        <end position="397"/>
    </location>
</feature>
<dbReference type="EMBL" id="KZ772830">
    <property type="protein sequence ID" value="PTQ28575.1"/>
    <property type="molecule type" value="Genomic_DNA"/>
</dbReference>
<protein>
    <submittedName>
        <fullName evidence="2">Uncharacterized protein</fullName>
    </submittedName>
</protein>
<evidence type="ECO:0000256" key="1">
    <source>
        <dbReference type="SAM" id="MobiDB-lite"/>
    </source>
</evidence>
<feature type="compositionally biased region" description="Polar residues" evidence="1">
    <location>
        <begin position="386"/>
        <end position="397"/>
    </location>
</feature>
<keyword evidence="3" id="KW-1185">Reference proteome</keyword>
<sequence>MRDEMRECSMKDQKVYLISNQEERVALPLLTAIQLSERLGEFVTNLMKLRAVLKTSLLLLLELKSYPVNCPTPVLHVVVKFCKAKVALDGVRFRVNNFMSTTEERSYWTSFLWRWLDASAIILQVARDLGIQSLIQVIYLVHEPRCAGYLKPASVDLNLEERRLLLSTSSVGSRKLRGPGHQIVRPAYPRVDDGVEAKFRGQQQCLPGFALAEKFGVLATLLLGNFTCYGPANAIVRHRESPGAEIRALPAIDDAEQCESENGSNSQVAVMSLSELMRLETVVEIVKNADNLQDVASRVANKFDACMISDSVSRCGSRHVQAIKTHKLSKSWSYTAYSNQSPVKGASETPAKKEVRFQISPEEHDAPEHAESQDSNQNTEDAESTIVITEQPSDTPTCTTGAKIVDETYTSLGIKKGKKQALVSGLKAAAKTFGLGNRKNRLWGTKCPKQSRPHLYASNLSN</sequence>
<reference evidence="3" key="1">
    <citation type="journal article" date="2017" name="Cell">
        <title>Insights into land plant evolution garnered from the Marchantia polymorpha genome.</title>
        <authorList>
            <person name="Bowman J.L."/>
            <person name="Kohchi T."/>
            <person name="Yamato K.T."/>
            <person name="Jenkins J."/>
            <person name="Shu S."/>
            <person name="Ishizaki K."/>
            <person name="Yamaoka S."/>
            <person name="Nishihama R."/>
            <person name="Nakamura Y."/>
            <person name="Berger F."/>
            <person name="Adam C."/>
            <person name="Aki S.S."/>
            <person name="Althoff F."/>
            <person name="Araki T."/>
            <person name="Arteaga-Vazquez M.A."/>
            <person name="Balasubrmanian S."/>
            <person name="Barry K."/>
            <person name="Bauer D."/>
            <person name="Boehm C.R."/>
            <person name="Briginshaw L."/>
            <person name="Caballero-Perez J."/>
            <person name="Catarino B."/>
            <person name="Chen F."/>
            <person name="Chiyoda S."/>
            <person name="Chovatia M."/>
            <person name="Davies K.M."/>
            <person name="Delmans M."/>
            <person name="Demura T."/>
            <person name="Dierschke T."/>
            <person name="Dolan L."/>
            <person name="Dorantes-Acosta A.E."/>
            <person name="Eklund D.M."/>
            <person name="Florent S.N."/>
            <person name="Flores-Sandoval E."/>
            <person name="Fujiyama A."/>
            <person name="Fukuzawa H."/>
            <person name="Galik B."/>
            <person name="Grimanelli D."/>
            <person name="Grimwood J."/>
            <person name="Grossniklaus U."/>
            <person name="Hamada T."/>
            <person name="Haseloff J."/>
            <person name="Hetherington A.J."/>
            <person name="Higo A."/>
            <person name="Hirakawa Y."/>
            <person name="Hundley H.N."/>
            <person name="Ikeda Y."/>
            <person name="Inoue K."/>
            <person name="Inoue S.I."/>
            <person name="Ishida S."/>
            <person name="Jia Q."/>
            <person name="Kakita M."/>
            <person name="Kanazawa T."/>
            <person name="Kawai Y."/>
            <person name="Kawashima T."/>
            <person name="Kennedy M."/>
            <person name="Kinose K."/>
            <person name="Kinoshita T."/>
            <person name="Kohara Y."/>
            <person name="Koide E."/>
            <person name="Komatsu K."/>
            <person name="Kopischke S."/>
            <person name="Kubo M."/>
            <person name="Kyozuka J."/>
            <person name="Lagercrantz U."/>
            <person name="Lin S.S."/>
            <person name="Lindquist E."/>
            <person name="Lipzen A.M."/>
            <person name="Lu C.W."/>
            <person name="De Luna E."/>
            <person name="Martienssen R.A."/>
            <person name="Minamino N."/>
            <person name="Mizutani M."/>
            <person name="Mizutani M."/>
            <person name="Mochizuki N."/>
            <person name="Monte I."/>
            <person name="Mosher R."/>
            <person name="Nagasaki H."/>
            <person name="Nakagami H."/>
            <person name="Naramoto S."/>
            <person name="Nishitani K."/>
            <person name="Ohtani M."/>
            <person name="Okamoto T."/>
            <person name="Okumura M."/>
            <person name="Phillips J."/>
            <person name="Pollak B."/>
            <person name="Reinders A."/>
            <person name="Rovekamp M."/>
            <person name="Sano R."/>
            <person name="Sawa S."/>
            <person name="Schmid M.W."/>
            <person name="Shirakawa M."/>
            <person name="Solano R."/>
            <person name="Spunde A."/>
            <person name="Suetsugu N."/>
            <person name="Sugano S."/>
            <person name="Sugiyama A."/>
            <person name="Sun R."/>
            <person name="Suzuki Y."/>
            <person name="Takenaka M."/>
            <person name="Takezawa D."/>
            <person name="Tomogane H."/>
            <person name="Tsuzuki M."/>
            <person name="Ueda T."/>
            <person name="Umeda M."/>
            <person name="Ward J.M."/>
            <person name="Watanabe Y."/>
            <person name="Yazaki K."/>
            <person name="Yokoyama R."/>
            <person name="Yoshitake Y."/>
            <person name="Yotsui I."/>
            <person name="Zachgo S."/>
            <person name="Schmutz J."/>
        </authorList>
    </citation>
    <scope>NUCLEOTIDE SEQUENCE [LARGE SCALE GENOMIC DNA]</scope>
    <source>
        <strain evidence="3">Tak-1</strain>
    </source>
</reference>